<dbReference type="SMART" id="SM00320">
    <property type="entry name" value="WD40"/>
    <property type="match status" value="6"/>
</dbReference>
<dbReference type="Gene3D" id="2.130.10.10">
    <property type="entry name" value="YVTN repeat-like/Quinoprotein amine dehydrogenase"/>
    <property type="match status" value="3"/>
</dbReference>
<gene>
    <name evidence="6" type="ORF">HG66A1_39490</name>
</gene>
<feature type="repeat" description="WD" evidence="3">
    <location>
        <begin position="230"/>
        <end position="271"/>
    </location>
</feature>
<dbReference type="PROSITE" id="PS50294">
    <property type="entry name" value="WD_REPEATS_REGION"/>
    <property type="match status" value="3"/>
</dbReference>
<name>A0A517PRZ5_9PLAN</name>
<feature type="repeat" description="WD" evidence="3">
    <location>
        <begin position="362"/>
        <end position="403"/>
    </location>
</feature>
<feature type="domain" description="Cytochrome C Planctomycete-type" evidence="5">
    <location>
        <begin position="44"/>
        <end position="101"/>
    </location>
</feature>
<evidence type="ECO:0000256" key="2">
    <source>
        <dbReference type="ARBA" id="ARBA00022737"/>
    </source>
</evidence>
<keyword evidence="4" id="KW-0732">Signal</keyword>
<evidence type="ECO:0000256" key="4">
    <source>
        <dbReference type="SAM" id="SignalP"/>
    </source>
</evidence>
<dbReference type="CDD" id="cd00200">
    <property type="entry name" value="WD40"/>
    <property type="match status" value="1"/>
</dbReference>
<protein>
    <submittedName>
        <fullName evidence="6">Translocation protein TolB</fullName>
    </submittedName>
</protein>
<dbReference type="InterPro" id="IPR020472">
    <property type="entry name" value="WD40_PAC1"/>
</dbReference>
<dbReference type="Pfam" id="PF07635">
    <property type="entry name" value="PSCyt1"/>
    <property type="match status" value="1"/>
</dbReference>
<proteinExistence type="predicted"/>
<dbReference type="AlphaFoldDB" id="A0A517PRZ5"/>
<dbReference type="InterPro" id="IPR050349">
    <property type="entry name" value="WD_LIS1/nudF_dynein_reg"/>
</dbReference>
<keyword evidence="1 3" id="KW-0853">WD repeat</keyword>
<evidence type="ECO:0000313" key="7">
    <source>
        <dbReference type="Proteomes" id="UP000320421"/>
    </source>
</evidence>
<evidence type="ECO:0000313" key="6">
    <source>
        <dbReference type="EMBL" id="QDT22142.1"/>
    </source>
</evidence>
<dbReference type="RefSeq" id="WP_145187534.1">
    <property type="nucleotide sequence ID" value="NZ_CP036266.1"/>
</dbReference>
<dbReference type="InterPro" id="IPR036322">
    <property type="entry name" value="WD40_repeat_dom_sf"/>
</dbReference>
<dbReference type="SUPFAM" id="SSF50978">
    <property type="entry name" value="WD40 repeat-like"/>
    <property type="match status" value="1"/>
</dbReference>
<dbReference type="Proteomes" id="UP000320421">
    <property type="component" value="Chromosome"/>
</dbReference>
<feature type="repeat" description="WD" evidence="3">
    <location>
        <begin position="272"/>
        <end position="313"/>
    </location>
</feature>
<evidence type="ECO:0000256" key="3">
    <source>
        <dbReference type="PROSITE-ProRule" id="PRU00221"/>
    </source>
</evidence>
<dbReference type="InterPro" id="IPR001680">
    <property type="entry name" value="WD40_rpt"/>
</dbReference>
<reference evidence="6 7" key="1">
    <citation type="submission" date="2019-02" db="EMBL/GenBank/DDBJ databases">
        <title>Deep-cultivation of Planctomycetes and their phenomic and genomic characterization uncovers novel biology.</title>
        <authorList>
            <person name="Wiegand S."/>
            <person name="Jogler M."/>
            <person name="Boedeker C."/>
            <person name="Pinto D."/>
            <person name="Vollmers J."/>
            <person name="Rivas-Marin E."/>
            <person name="Kohn T."/>
            <person name="Peeters S.H."/>
            <person name="Heuer A."/>
            <person name="Rast P."/>
            <person name="Oberbeckmann S."/>
            <person name="Bunk B."/>
            <person name="Jeske O."/>
            <person name="Meyerdierks A."/>
            <person name="Storesund J.E."/>
            <person name="Kallscheuer N."/>
            <person name="Luecker S."/>
            <person name="Lage O.M."/>
            <person name="Pohl T."/>
            <person name="Merkel B.J."/>
            <person name="Hornburger P."/>
            <person name="Mueller R.-W."/>
            <person name="Bruemmer F."/>
            <person name="Labrenz M."/>
            <person name="Spormann A.M."/>
            <person name="Op den Camp H."/>
            <person name="Overmann J."/>
            <person name="Amann R."/>
            <person name="Jetten M.S.M."/>
            <person name="Mascher T."/>
            <person name="Medema M.H."/>
            <person name="Devos D.P."/>
            <person name="Kaster A.-K."/>
            <person name="Ovreas L."/>
            <person name="Rohde M."/>
            <person name="Galperin M.Y."/>
            <person name="Jogler C."/>
        </authorList>
    </citation>
    <scope>NUCLEOTIDE SEQUENCE [LARGE SCALE GENOMIC DNA]</scope>
    <source>
        <strain evidence="6 7">HG66A1</strain>
    </source>
</reference>
<organism evidence="6 7">
    <name type="scientific">Gimesia chilikensis</name>
    <dbReference type="NCBI Taxonomy" id="2605989"/>
    <lineage>
        <taxon>Bacteria</taxon>
        <taxon>Pseudomonadati</taxon>
        <taxon>Planctomycetota</taxon>
        <taxon>Planctomycetia</taxon>
        <taxon>Planctomycetales</taxon>
        <taxon>Planctomycetaceae</taxon>
        <taxon>Gimesia</taxon>
    </lineage>
</organism>
<dbReference type="InterPro" id="IPR015943">
    <property type="entry name" value="WD40/YVTN_repeat-like_dom_sf"/>
</dbReference>
<dbReference type="Gene3D" id="2.60.120.380">
    <property type="match status" value="1"/>
</dbReference>
<dbReference type="PROSITE" id="PS50082">
    <property type="entry name" value="WD_REPEATS_2"/>
    <property type="match status" value="4"/>
</dbReference>
<feature type="chain" id="PRO_5022239393" evidence="4">
    <location>
        <begin position="26"/>
        <end position="963"/>
    </location>
</feature>
<keyword evidence="2" id="KW-0677">Repeat</keyword>
<dbReference type="GO" id="GO:0020037">
    <property type="term" value="F:heme binding"/>
    <property type="evidence" value="ECO:0007669"/>
    <property type="project" value="InterPro"/>
</dbReference>
<dbReference type="PANTHER" id="PTHR44129">
    <property type="entry name" value="WD REPEAT-CONTAINING PROTEIN POP1"/>
    <property type="match status" value="1"/>
</dbReference>
<accession>A0A517PRZ5</accession>
<dbReference type="SUPFAM" id="SSF46626">
    <property type="entry name" value="Cytochrome c"/>
    <property type="match status" value="1"/>
</dbReference>
<evidence type="ECO:0000256" key="1">
    <source>
        <dbReference type="ARBA" id="ARBA00022574"/>
    </source>
</evidence>
<dbReference type="EMBL" id="CP036266">
    <property type="protein sequence ID" value="QDT22142.1"/>
    <property type="molecule type" value="Genomic_DNA"/>
</dbReference>
<dbReference type="InterPro" id="IPR036909">
    <property type="entry name" value="Cyt_c-like_dom_sf"/>
</dbReference>
<evidence type="ECO:0000259" key="5">
    <source>
        <dbReference type="Pfam" id="PF07635"/>
    </source>
</evidence>
<dbReference type="GO" id="GO:0009055">
    <property type="term" value="F:electron transfer activity"/>
    <property type="evidence" value="ECO:0007669"/>
    <property type="project" value="InterPro"/>
</dbReference>
<sequence length="963" mass="105550" precursor="true">MLKLSDKFLLVTACLLLFLPQSVPAAEAPIDYSKQVAPLLRKYCEGCHTADDGEGKFSTETFADLLKGGEHGPAVLPGDSQSSRLIRMIKGELKPVMPPEDSGEKLTAAEIAVLTEWINQGAKGPSGKEPLRMELTVPEIKPAQGISKPIASLVWSPASDLIAIARFSEIDLLSGNSNKLVRTIKGLPGKVNSVRFSNDDKWLITSSGTTGLFGQADIWEVGTRKKLHKFVGHKDVLYAAQVSPDQKWLATGSYDNNIILWDIATGNKVRTLSGHNGAIFDLAFSPDSTALASASADATVKVWQVATGERLDTLSQPLKEQTSVSFSPDGNYIVATGADNRIRKWRFVSRKSARINPLVIARFAHESPVIQITYSPDGKWLASISDDRSLKIWDADQLQLLHVIENLPAIPTSVAFAPDSQTAIVGFSNGQLKRFSLPSSQPAGSTGQIIARQSPETDEFTPMASAETVQIKEQEPNNQPGQATPLKGVSVVASGLINGTQSGQTDVDLYQFQSKAGQEWLIETNAARKKSKLDSKIDVLDAEGNQIPRVLLRAVRDSYFTFRGKDSNIVNDFRIHNWREMELNEYLYCNGEVVKLWLYPRGPDSGFNVYPGLGRRYTYFGTSPITHALHEPCYIVDPYPAGTELPPNGLPVFTIFYENNDDGRRELGDDSRLIFKAPKDGTYLVRVSDVRGFQGQDFHYDLTVRPRQPDFKVTLNGANPKVNAGSGQEIELVAQRIDGFDGPIRVDISDVPPGLHVTSPIIIQAGHDRAYGTIYADPVEETNGPLVAPRPSDSRYQSVNVSATATIAGKEVSHNVNPLGVVQVQKKPRLMIRMVTLDSDGLSIAGDQLAEIPDKPLELTIHPGETIAAKVVVLRDGYKGVVGFGREYAGRNLPHGVFVDNIGLNGLLLLDDQSERTFYLTAAKWVPETTRLFHLRADQEGRQTSIPVLLHVKRKEKLANRSN</sequence>
<dbReference type="Pfam" id="PF00400">
    <property type="entry name" value="WD40"/>
    <property type="match status" value="5"/>
</dbReference>
<dbReference type="OrthoDB" id="226265at2"/>
<keyword evidence="7" id="KW-1185">Reference proteome</keyword>
<feature type="repeat" description="WD" evidence="3">
    <location>
        <begin position="322"/>
        <end position="355"/>
    </location>
</feature>
<dbReference type="PROSITE" id="PS00678">
    <property type="entry name" value="WD_REPEATS_1"/>
    <property type="match status" value="1"/>
</dbReference>
<feature type="signal peptide" evidence="4">
    <location>
        <begin position="1"/>
        <end position="25"/>
    </location>
</feature>
<dbReference type="InterPro" id="IPR019775">
    <property type="entry name" value="WD40_repeat_CS"/>
</dbReference>
<dbReference type="PRINTS" id="PR00320">
    <property type="entry name" value="GPROTEINBRPT"/>
</dbReference>
<dbReference type="InterPro" id="IPR011429">
    <property type="entry name" value="Cyt_c_Planctomycete-type"/>
</dbReference>